<comment type="similarity">
    <text evidence="2">Belongs to the NAD(P)-dependent epimerase/dehydratase family.</text>
</comment>
<dbReference type="SUPFAM" id="SSF51735">
    <property type="entry name" value="NAD(P)-binding Rossmann-fold domains"/>
    <property type="match status" value="1"/>
</dbReference>
<dbReference type="InterPro" id="IPR001509">
    <property type="entry name" value="Epimerase_deHydtase"/>
</dbReference>
<dbReference type="Gene3D" id="3.40.50.720">
    <property type="entry name" value="NAD(P)-binding Rossmann-like Domain"/>
    <property type="match status" value="1"/>
</dbReference>
<keyword evidence="5" id="KW-1185">Reference proteome</keyword>
<dbReference type="OrthoDB" id="9801785at2"/>
<evidence type="ECO:0000313" key="4">
    <source>
        <dbReference type="EMBL" id="TNM59896.1"/>
    </source>
</evidence>
<dbReference type="Pfam" id="PF01370">
    <property type="entry name" value="Epimerase"/>
    <property type="match status" value="1"/>
</dbReference>
<gene>
    <name evidence="4" type="ORF">FHP24_27390</name>
</gene>
<name>A0A5C4X8Y3_9HYPH</name>
<comment type="caution">
    <text evidence="4">The sequence shown here is derived from an EMBL/GenBank/DDBJ whole genome shotgun (WGS) entry which is preliminary data.</text>
</comment>
<feature type="domain" description="NAD-dependent epimerase/dehydratase" evidence="3">
    <location>
        <begin position="3"/>
        <end position="223"/>
    </location>
</feature>
<sequence length="343" mass="38194">MTVLITGGAGVFGRAMINYLFDRGYRDIRSLDIAPLPQMLATKVHEIRGDIRNLYDVRIAMQSVDFVIHAAAALPSYKNEEIFSIDVLGTKTLLHQALASNVKRFIHLSSTAVYGVPDKVPSSEEDERLPYDAYNSAKIEAELACEEYRQIGLQVAILRPKAFLGPGRLGLFGMLFEWAYEGHHFPVVGSGEVPYQFLHVSDLCAVTDLAMQHPCANDTFNIAAHEFTTVREDFQAVLDAAGHGKRIIPLPLRPAAFILQALEATRLSPVYKRLYLKLVSGSYVETAKAKDILGFSARYSNKDALLETYRWYCDNRPSLSKETGVSHTSLWKQGALRIGKTVL</sequence>
<evidence type="ECO:0000313" key="5">
    <source>
        <dbReference type="Proteomes" id="UP000311605"/>
    </source>
</evidence>
<dbReference type="EMBL" id="VDMN01000011">
    <property type="protein sequence ID" value="TNM59896.1"/>
    <property type="molecule type" value="Genomic_DNA"/>
</dbReference>
<evidence type="ECO:0000256" key="1">
    <source>
        <dbReference type="ARBA" id="ARBA00005125"/>
    </source>
</evidence>
<evidence type="ECO:0000259" key="3">
    <source>
        <dbReference type="Pfam" id="PF01370"/>
    </source>
</evidence>
<dbReference type="RefSeq" id="WP_139679420.1">
    <property type="nucleotide sequence ID" value="NZ_VDMN01000011.1"/>
</dbReference>
<evidence type="ECO:0000256" key="2">
    <source>
        <dbReference type="ARBA" id="ARBA00007637"/>
    </source>
</evidence>
<proteinExistence type="inferred from homology"/>
<comment type="pathway">
    <text evidence="1">Bacterial outer membrane biogenesis; LPS O-antigen biosynthesis.</text>
</comment>
<dbReference type="AlphaFoldDB" id="A0A5C4X8Y3"/>
<organism evidence="4 5">
    <name type="scientific">Aliirhizobium smilacinae</name>
    <dbReference type="NCBI Taxonomy" id="1395944"/>
    <lineage>
        <taxon>Bacteria</taxon>
        <taxon>Pseudomonadati</taxon>
        <taxon>Pseudomonadota</taxon>
        <taxon>Alphaproteobacteria</taxon>
        <taxon>Hyphomicrobiales</taxon>
        <taxon>Rhizobiaceae</taxon>
        <taxon>Aliirhizobium</taxon>
    </lineage>
</organism>
<protein>
    <submittedName>
        <fullName evidence="4">NAD-dependent epimerase/dehydratase family protein</fullName>
    </submittedName>
</protein>
<dbReference type="PANTHER" id="PTHR43000">
    <property type="entry name" value="DTDP-D-GLUCOSE 4,6-DEHYDRATASE-RELATED"/>
    <property type="match status" value="1"/>
</dbReference>
<dbReference type="Proteomes" id="UP000311605">
    <property type="component" value="Unassembled WGS sequence"/>
</dbReference>
<dbReference type="InterPro" id="IPR036291">
    <property type="entry name" value="NAD(P)-bd_dom_sf"/>
</dbReference>
<reference evidence="4 5" key="1">
    <citation type="submission" date="2019-06" db="EMBL/GenBank/DDBJ databases">
        <title>The draft genome of Rhizobium smilacinae PTYR-5.</title>
        <authorList>
            <person name="Liu L."/>
            <person name="Li L."/>
            <person name="Zhang X."/>
        </authorList>
    </citation>
    <scope>NUCLEOTIDE SEQUENCE [LARGE SCALE GENOMIC DNA]</scope>
    <source>
        <strain evidence="4 5">PTYR-5</strain>
    </source>
</reference>
<accession>A0A5C4X8Y3</accession>